<dbReference type="Gene3D" id="3.30.200.20">
    <property type="entry name" value="Phosphorylase Kinase, domain 1"/>
    <property type="match status" value="1"/>
</dbReference>
<keyword evidence="7" id="KW-0325">Glycoprotein</keyword>
<evidence type="ECO:0000256" key="8">
    <source>
        <dbReference type="SAM" id="Phobius"/>
    </source>
</evidence>
<evidence type="ECO:0000256" key="1">
    <source>
        <dbReference type="ARBA" id="ARBA00004479"/>
    </source>
</evidence>
<dbReference type="RefSeq" id="XP_002736738.1">
    <property type="nucleotide sequence ID" value="XM_002736692.2"/>
</dbReference>
<name>A0ABM0GT16_SACKO</name>
<proteinExistence type="predicted"/>
<dbReference type="InterPro" id="IPR000719">
    <property type="entry name" value="Prot_kinase_dom"/>
</dbReference>
<dbReference type="PROSITE" id="PS00109">
    <property type="entry name" value="PROTEIN_KINASE_TYR"/>
    <property type="match status" value="1"/>
</dbReference>
<keyword evidence="3" id="KW-0732">Signal</keyword>
<dbReference type="InterPro" id="IPR020635">
    <property type="entry name" value="Tyr_kinase_cat_dom"/>
</dbReference>
<dbReference type="InterPro" id="IPR011009">
    <property type="entry name" value="Kinase-like_dom_sf"/>
</dbReference>
<keyword evidence="4 8" id="KW-1133">Transmembrane helix</keyword>
<dbReference type="InterPro" id="IPR048525">
    <property type="entry name" value="DDR1-2_DS-like"/>
</dbReference>
<evidence type="ECO:0000256" key="6">
    <source>
        <dbReference type="ARBA" id="ARBA00023157"/>
    </source>
</evidence>
<sequence length="702" mass="80113">MPQGNAMDEELVFTDRMYDGVNNNGILKYGLGQLTDGKVADNYYDHMDPYFGKGYHWVGWDRQATPQLEITFRFDSVRNFTSMMLHCNNQFDQGVSLFASVVIWFSVKGGYYSTNSLRFTPQRDDTHPDAKHLNIELNHNIGETVKCQFEYYSRWIMFSEVSFESSFMTENYTVPSSTSVPYDVDPMFVPVKPTTHPSTGRQNEIIALSSTTGSAEKPEKIVKPAAKAKTGLIGGLVCLVIIIAILIGVILILLWRQKQNKSLMKGPRIVEQVHCDLNSVRITNNQLGTQHSRRSNPTYDQLLLQDDPEGDVPWVSKRSLPEIPPTCVENSGCSSRIYAEPDITKSTGHSSKSNFLQQPYAETDVIHKFNIQGVSGNNIYSVPSASLEKLTNLNPVAPEINMEDLEFLEVLGDGQFGQVHLCEIENHELLNGNGANKQTNILVAVKMLRKDANKNARSDFMTEIKIMSQLHHDNIVRLLGKCTKEEPWCMIVEYMPNGDLNQFLFDRDLDTQINGAAKSQPISFEDLIYIVKQITDGMQYLSSLNFVHRDLATRNCLVGQRYRIRIADFGMSRSLYSADYYKIEGKAILPIRWMAWESILYGKFSTNSDVWAYGVTLWEIFTLAKEQPYSDLTDQQVIENTGEYYRNTGEEVILDRPSACPKDIYCYMKQCWRRDTETRPTFDYLDGIFQQKNDGYEPEFED</sequence>
<protein>
    <submittedName>
        <fullName evidence="11">Discoidin domain-containing receptor 2-like</fullName>
    </submittedName>
</protein>
<dbReference type="Gene3D" id="2.60.120.1190">
    <property type="match status" value="1"/>
</dbReference>
<dbReference type="PANTHER" id="PTHR24416">
    <property type="entry name" value="TYROSINE-PROTEIN KINASE RECEPTOR"/>
    <property type="match status" value="1"/>
</dbReference>
<accession>A0ABM0GT16</accession>
<evidence type="ECO:0000256" key="7">
    <source>
        <dbReference type="ARBA" id="ARBA00023180"/>
    </source>
</evidence>
<evidence type="ECO:0000259" key="9">
    <source>
        <dbReference type="PROSITE" id="PS50011"/>
    </source>
</evidence>
<organism evidence="10 11">
    <name type="scientific">Saccoglossus kowalevskii</name>
    <name type="common">Acorn worm</name>
    <dbReference type="NCBI Taxonomy" id="10224"/>
    <lineage>
        <taxon>Eukaryota</taxon>
        <taxon>Metazoa</taxon>
        <taxon>Hemichordata</taxon>
        <taxon>Enteropneusta</taxon>
        <taxon>Harrimaniidae</taxon>
        <taxon>Saccoglossus</taxon>
    </lineage>
</organism>
<dbReference type="Gene3D" id="1.10.510.10">
    <property type="entry name" value="Transferase(Phosphotransferase) domain 1"/>
    <property type="match status" value="1"/>
</dbReference>
<dbReference type="GeneID" id="100369776"/>
<dbReference type="InterPro" id="IPR008266">
    <property type="entry name" value="Tyr_kinase_AS"/>
</dbReference>
<keyword evidence="2 8" id="KW-0812">Transmembrane</keyword>
<evidence type="ECO:0000313" key="10">
    <source>
        <dbReference type="Proteomes" id="UP000694865"/>
    </source>
</evidence>
<dbReference type="SUPFAM" id="SSF56112">
    <property type="entry name" value="Protein kinase-like (PK-like)"/>
    <property type="match status" value="1"/>
</dbReference>
<feature type="domain" description="Protein kinase" evidence="9">
    <location>
        <begin position="405"/>
        <end position="700"/>
    </location>
</feature>
<dbReference type="SMART" id="SM00219">
    <property type="entry name" value="TyrKc"/>
    <property type="match status" value="1"/>
</dbReference>
<gene>
    <name evidence="11" type="primary">LOC100369776</name>
</gene>
<dbReference type="InterPro" id="IPR001245">
    <property type="entry name" value="Ser-Thr/Tyr_kinase_cat_dom"/>
</dbReference>
<reference evidence="11" key="1">
    <citation type="submission" date="2025-08" db="UniProtKB">
        <authorList>
            <consortium name="RefSeq"/>
        </authorList>
    </citation>
    <scope>IDENTIFICATION</scope>
    <source>
        <tissue evidence="11">Testes</tissue>
    </source>
</reference>
<dbReference type="CDD" id="cd05051">
    <property type="entry name" value="PTKc_DDR"/>
    <property type="match status" value="1"/>
</dbReference>
<dbReference type="PRINTS" id="PR00109">
    <property type="entry name" value="TYRKINASE"/>
</dbReference>
<evidence type="ECO:0000256" key="3">
    <source>
        <dbReference type="ARBA" id="ARBA00022729"/>
    </source>
</evidence>
<keyword evidence="10" id="KW-1185">Reference proteome</keyword>
<dbReference type="Proteomes" id="UP000694865">
    <property type="component" value="Unplaced"/>
</dbReference>
<feature type="transmembrane region" description="Helical" evidence="8">
    <location>
        <begin position="232"/>
        <end position="255"/>
    </location>
</feature>
<keyword evidence="6" id="KW-1015">Disulfide bond</keyword>
<dbReference type="Pfam" id="PF07714">
    <property type="entry name" value="PK_Tyr_Ser-Thr"/>
    <property type="match status" value="1"/>
</dbReference>
<dbReference type="PROSITE" id="PS50011">
    <property type="entry name" value="PROTEIN_KINASE_DOM"/>
    <property type="match status" value="1"/>
</dbReference>
<evidence type="ECO:0000256" key="4">
    <source>
        <dbReference type="ARBA" id="ARBA00022989"/>
    </source>
</evidence>
<dbReference type="Pfam" id="PF21114">
    <property type="entry name" value="DDR1-2_DS-like"/>
    <property type="match status" value="1"/>
</dbReference>
<comment type="subcellular location">
    <subcellularLocation>
        <location evidence="1">Membrane</location>
        <topology evidence="1">Single-pass type I membrane protein</topology>
    </subcellularLocation>
</comment>
<evidence type="ECO:0000256" key="2">
    <source>
        <dbReference type="ARBA" id="ARBA00022692"/>
    </source>
</evidence>
<dbReference type="InterPro" id="IPR050122">
    <property type="entry name" value="RTK"/>
</dbReference>
<evidence type="ECO:0000256" key="5">
    <source>
        <dbReference type="ARBA" id="ARBA00023136"/>
    </source>
</evidence>
<dbReference type="PANTHER" id="PTHR24416:SF634">
    <property type="entry name" value="DISCOIDIN DOMAIN-CONTAINING RECEPTOR TYROSINE KINASE B"/>
    <property type="match status" value="1"/>
</dbReference>
<evidence type="ECO:0000313" key="11">
    <source>
        <dbReference type="RefSeq" id="XP_002736738.1"/>
    </source>
</evidence>
<keyword evidence="5 8" id="KW-0472">Membrane</keyword>